<organism evidence="2 3">
    <name type="scientific">Crucibulum laeve</name>
    <dbReference type="NCBI Taxonomy" id="68775"/>
    <lineage>
        <taxon>Eukaryota</taxon>
        <taxon>Fungi</taxon>
        <taxon>Dikarya</taxon>
        <taxon>Basidiomycota</taxon>
        <taxon>Agaricomycotina</taxon>
        <taxon>Agaricomycetes</taxon>
        <taxon>Agaricomycetidae</taxon>
        <taxon>Agaricales</taxon>
        <taxon>Agaricineae</taxon>
        <taxon>Nidulariaceae</taxon>
        <taxon>Crucibulum</taxon>
    </lineage>
</organism>
<feature type="region of interest" description="Disordered" evidence="1">
    <location>
        <begin position="75"/>
        <end position="219"/>
    </location>
</feature>
<evidence type="ECO:0000313" key="2">
    <source>
        <dbReference type="EMBL" id="TFK40876.1"/>
    </source>
</evidence>
<feature type="compositionally biased region" description="Polar residues" evidence="1">
    <location>
        <begin position="142"/>
        <end position="156"/>
    </location>
</feature>
<dbReference type="OrthoDB" id="4590707at2759"/>
<accession>A0A5C3M8X5</accession>
<sequence>MSTRLARNVAASVARRSSNVASSSARVGRRNMSAASHAAETAKKSDKPWIIGATLVFGPAFLYLVSPSARKNRHDFHDDKHDYPGYTPKDHAAPAAEPVVVKDDEGTPANVSSSIKLAEQEDVPQDSTTPTEESKTRDAAATESSGDSEPSASGANVSEVKSDVQEKELGNKAGTFNAGEEGPTDQGAPRVAGTEGITPKEKTEGKHESKEKVENVKPN</sequence>
<proteinExistence type="predicted"/>
<name>A0A5C3M8X5_9AGAR</name>
<protein>
    <submittedName>
        <fullName evidence="2">Uncharacterized protein</fullName>
    </submittedName>
</protein>
<dbReference type="EMBL" id="ML213596">
    <property type="protein sequence ID" value="TFK40876.1"/>
    <property type="molecule type" value="Genomic_DNA"/>
</dbReference>
<feature type="compositionally biased region" description="Basic and acidic residues" evidence="1">
    <location>
        <begin position="160"/>
        <end position="170"/>
    </location>
</feature>
<dbReference type="STRING" id="68775.A0A5C3M8X5"/>
<dbReference type="AlphaFoldDB" id="A0A5C3M8X5"/>
<keyword evidence="3" id="KW-1185">Reference proteome</keyword>
<evidence type="ECO:0000256" key="1">
    <source>
        <dbReference type="SAM" id="MobiDB-lite"/>
    </source>
</evidence>
<feature type="compositionally biased region" description="Basic and acidic residues" evidence="1">
    <location>
        <begin position="198"/>
        <end position="219"/>
    </location>
</feature>
<dbReference type="Proteomes" id="UP000308652">
    <property type="component" value="Unassembled WGS sequence"/>
</dbReference>
<reference evidence="2 3" key="1">
    <citation type="journal article" date="2019" name="Nat. Ecol. Evol.">
        <title>Megaphylogeny resolves global patterns of mushroom evolution.</title>
        <authorList>
            <person name="Varga T."/>
            <person name="Krizsan K."/>
            <person name="Foldi C."/>
            <person name="Dima B."/>
            <person name="Sanchez-Garcia M."/>
            <person name="Sanchez-Ramirez S."/>
            <person name="Szollosi G.J."/>
            <person name="Szarkandi J.G."/>
            <person name="Papp V."/>
            <person name="Albert L."/>
            <person name="Andreopoulos W."/>
            <person name="Angelini C."/>
            <person name="Antonin V."/>
            <person name="Barry K.W."/>
            <person name="Bougher N.L."/>
            <person name="Buchanan P."/>
            <person name="Buyck B."/>
            <person name="Bense V."/>
            <person name="Catcheside P."/>
            <person name="Chovatia M."/>
            <person name="Cooper J."/>
            <person name="Damon W."/>
            <person name="Desjardin D."/>
            <person name="Finy P."/>
            <person name="Geml J."/>
            <person name="Haridas S."/>
            <person name="Hughes K."/>
            <person name="Justo A."/>
            <person name="Karasinski D."/>
            <person name="Kautmanova I."/>
            <person name="Kiss B."/>
            <person name="Kocsube S."/>
            <person name="Kotiranta H."/>
            <person name="LaButti K.M."/>
            <person name="Lechner B.E."/>
            <person name="Liimatainen K."/>
            <person name="Lipzen A."/>
            <person name="Lukacs Z."/>
            <person name="Mihaltcheva S."/>
            <person name="Morgado L.N."/>
            <person name="Niskanen T."/>
            <person name="Noordeloos M.E."/>
            <person name="Ohm R.A."/>
            <person name="Ortiz-Santana B."/>
            <person name="Ovrebo C."/>
            <person name="Racz N."/>
            <person name="Riley R."/>
            <person name="Savchenko A."/>
            <person name="Shiryaev A."/>
            <person name="Soop K."/>
            <person name="Spirin V."/>
            <person name="Szebenyi C."/>
            <person name="Tomsovsky M."/>
            <person name="Tulloss R.E."/>
            <person name="Uehling J."/>
            <person name="Grigoriev I.V."/>
            <person name="Vagvolgyi C."/>
            <person name="Papp T."/>
            <person name="Martin F.M."/>
            <person name="Miettinen O."/>
            <person name="Hibbett D.S."/>
            <person name="Nagy L.G."/>
        </authorList>
    </citation>
    <scope>NUCLEOTIDE SEQUENCE [LARGE SCALE GENOMIC DNA]</scope>
    <source>
        <strain evidence="2 3">CBS 166.37</strain>
    </source>
</reference>
<feature type="compositionally biased region" description="Basic and acidic residues" evidence="1">
    <location>
        <begin position="75"/>
        <end position="92"/>
    </location>
</feature>
<evidence type="ECO:0000313" key="3">
    <source>
        <dbReference type="Proteomes" id="UP000308652"/>
    </source>
</evidence>
<gene>
    <name evidence="2" type="ORF">BDQ12DRAFT_680212</name>
</gene>